<feature type="region of interest" description="Disordered" evidence="1">
    <location>
        <begin position="296"/>
        <end position="327"/>
    </location>
</feature>
<feature type="compositionally biased region" description="Basic and acidic residues" evidence="1">
    <location>
        <begin position="913"/>
        <end position="923"/>
    </location>
</feature>
<feature type="region of interest" description="Disordered" evidence="1">
    <location>
        <begin position="605"/>
        <end position="640"/>
    </location>
</feature>
<feature type="region of interest" description="Disordered" evidence="1">
    <location>
        <begin position="977"/>
        <end position="1045"/>
    </location>
</feature>
<dbReference type="EMBL" id="JANBVN010000142">
    <property type="protein sequence ID" value="KAJ9138565.1"/>
    <property type="molecule type" value="Genomic_DNA"/>
</dbReference>
<name>A0AA38RIH0_9PEZI</name>
<dbReference type="Proteomes" id="UP001174691">
    <property type="component" value="Unassembled WGS sequence"/>
</dbReference>
<feature type="region of interest" description="Disordered" evidence="1">
    <location>
        <begin position="913"/>
        <end position="940"/>
    </location>
</feature>
<feature type="compositionally biased region" description="Polar residues" evidence="1">
    <location>
        <begin position="977"/>
        <end position="987"/>
    </location>
</feature>
<feature type="region of interest" description="Disordered" evidence="1">
    <location>
        <begin position="409"/>
        <end position="439"/>
    </location>
</feature>
<feature type="compositionally biased region" description="Basic and acidic residues" evidence="1">
    <location>
        <begin position="195"/>
        <end position="209"/>
    </location>
</feature>
<evidence type="ECO:0000256" key="1">
    <source>
        <dbReference type="SAM" id="MobiDB-lite"/>
    </source>
</evidence>
<feature type="compositionally biased region" description="Polar residues" evidence="1">
    <location>
        <begin position="623"/>
        <end position="640"/>
    </location>
</feature>
<evidence type="ECO:0000313" key="2">
    <source>
        <dbReference type="EMBL" id="KAJ9138565.1"/>
    </source>
</evidence>
<dbReference type="AlphaFoldDB" id="A0AA38RIH0"/>
<reference evidence="2" key="1">
    <citation type="submission" date="2022-07" db="EMBL/GenBank/DDBJ databases">
        <title>Fungi with potential for degradation of polypropylene.</title>
        <authorList>
            <person name="Gostincar C."/>
        </authorList>
    </citation>
    <scope>NUCLEOTIDE SEQUENCE</scope>
    <source>
        <strain evidence="2">EXF-13287</strain>
    </source>
</reference>
<feature type="compositionally biased region" description="Polar residues" evidence="1">
    <location>
        <begin position="426"/>
        <end position="437"/>
    </location>
</feature>
<organism evidence="2 3">
    <name type="scientific">Coniochaeta hoffmannii</name>
    <dbReference type="NCBI Taxonomy" id="91930"/>
    <lineage>
        <taxon>Eukaryota</taxon>
        <taxon>Fungi</taxon>
        <taxon>Dikarya</taxon>
        <taxon>Ascomycota</taxon>
        <taxon>Pezizomycotina</taxon>
        <taxon>Sordariomycetes</taxon>
        <taxon>Sordariomycetidae</taxon>
        <taxon>Coniochaetales</taxon>
        <taxon>Coniochaetaceae</taxon>
        <taxon>Coniochaeta</taxon>
    </lineage>
</organism>
<feature type="region of interest" description="Disordered" evidence="1">
    <location>
        <begin position="194"/>
        <end position="271"/>
    </location>
</feature>
<feature type="compositionally biased region" description="Polar residues" evidence="1">
    <location>
        <begin position="660"/>
        <end position="681"/>
    </location>
</feature>
<feature type="compositionally biased region" description="Basic and acidic residues" evidence="1">
    <location>
        <begin position="605"/>
        <end position="622"/>
    </location>
</feature>
<feature type="compositionally biased region" description="Polar residues" evidence="1">
    <location>
        <begin position="229"/>
        <end position="240"/>
    </location>
</feature>
<comment type="caution">
    <text evidence="2">The sequence shown here is derived from an EMBL/GenBank/DDBJ whole genome shotgun (WGS) entry which is preliminary data.</text>
</comment>
<evidence type="ECO:0000313" key="3">
    <source>
        <dbReference type="Proteomes" id="UP001174691"/>
    </source>
</evidence>
<feature type="region of interest" description="Disordered" evidence="1">
    <location>
        <begin position="652"/>
        <end position="711"/>
    </location>
</feature>
<keyword evidence="3" id="KW-1185">Reference proteome</keyword>
<sequence>MQTPATRRRVKRLLRLLKNQQCYDTVLTPATVMSFKYLLPYNSLCTRVRVNFTRDPVTGGKEEAFLRYERPRGRHCEYMVSQLEAWNITDPENKDTVIVPHALDIFLQCVVHDFQGEKAYPTVITWPCPIRHRTLYFFAYLNFDMPSGQYTIPELLALRKKGEVSRALLLKSMEPENELAALFEQNVLVNLTCKDPSEDRPSAHHRDDSSTSSDEVLFKGTARRRQATSRETVASRQSQPKGELAWKYSGRNESDPAATEPLPAPTGLPAQKSEGFQRFYKAVVSPTHVRVTAGGRIVPNTRGTPSSPTMKRAQEGSVAGSNGGNDKAIRNGTPVGAPMPAGMGQHMPTVMPSFYAGYGHPGFQPYGPQMSYYPMPYGHPMAGGYPPFPYPMPMLRQPSVDNALKDTLNLKTGDGQVDNGDDSQKGNKVQTAPPSQFDQRRPFFYNGQWMYPVHGPYPPPPGAMGGPYLPMPMHMPMPMAGPPVPPMGPRALTSTQPSQLGSPIKFTGPVAAQAQSQALPVPGTMMPTVPAMGPVQAPPAPPISSIRPSEITRKQIGIFRKSLKYHEDQLQYNRHQIDEKDTEQKIQKYREDIVRFECMMQAQIEDEKKRGYPSLSEKDRSSEGSSGSEQKASSIPVNAASTGVTTQMTVASAPPAGINSPLNSGFQVTQTSSRPPSSQLTDDPAKTSGLPTGAARAPPFEPRKEGSGTSTVIDGINPLWAVPAYPKQGVDGSYGLYNSPSWEASTSSLAPPMFTNPGGQACEANFTSVTSKGYLGVPYLIGSLPRGMNPRTAKDIDYQYSRELTEDELRARHLYWGKVPRSVVRGLPKYDGRNFYPPSPTKDTGPDISTQESGGDLMKFTPSPVNMNPNAQPVRPSTPVGSALIPCDSFEHAQQNGEDGIYAAAELAIEADKPGSAKGKSEAGIDSASVISHDRRSEKPGGARLWEAMLKKGSAAALTSTTAEGKLQAQYAGSAAASLSPTVNRTSDPMAPSSPGKESSDNSDGGALLTPAPERRGKNRALSGDVSHEQLANNGGPSLSTALAA</sequence>
<gene>
    <name evidence="2" type="ORF">NKR19_g7759</name>
</gene>
<proteinExistence type="predicted"/>
<protein>
    <submittedName>
        <fullName evidence="2">Uncharacterized protein</fullName>
    </submittedName>
</protein>
<accession>A0AA38RIH0</accession>
<feature type="compositionally biased region" description="Polar residues" evidence="1">
    <location>
        <begin position="1030"/>
        <end position="1045"/>
    </location>
</feature>